<reference evidence="1 2" key="1">
    <citation type="submission" date="2019-03" db="EMBL/GenBank/DDBJ databases">
        <authorList>
            <consortium name="Pathogen Informatics"/>
        </authorList>
    </citation>
    <scope>NUCLEOTIDE SEQUENCE [LARGE SCALE GENOMIC DNA]</scope>
    <source>
        <strain evidence="1 2">NCTC12998</strain>
    </source>
</reference>
<accession>A0A485CW31</accession>
<protein>
    <recommendedName>
        <fullName evidence="3">Amidohydrolase</fullName>
    </recommendedName>
</protein>
<evidence type="ECO:0000313" key="2">
    <source>
        <dbReference type="Proteomes" id="UP000345637"/>
    </source>
</evidence>
<sequence>MSKIIDANMHWLPGDLFSDAKLLNAFLDCVPKQYGVHTPGGAD</sequence>
<evidence type="ECO:0008006" key="3">
    <source>
        <dbReference type="Google" id="ProtNLM"/>
    </source>
</evidence>
<dbReference type="EMBL" id="CAADJE010000036">
    <property type="protein sequence ID" value="VFS88654.1"/>
    <property type="molecule type" value="Genomic_DNA"/>
</dbReference>
<name>A0A485CW31_RAOPL</name>
<evidence type="ECO:0000313" key="1">
    <source>
        <dbReference type="EMBL" id="VFS88654.1"/>
    </source>
</evidence>
<proteinExistence type="predicted"/>
<gene>
    <name evidence="1" type="ORF">NCTC12998_06557</name>
</gene>
<dbReference type="AlphaFoldDB" id="A0A485CW31"/>
<dbReference type="Proteomes" id="UP000345637">
    <property type="component" value="Unassembled WGS sequence"/>
</dbReference>
<organism evidence="1 2">
    <name type="scientific">Raoultella planticola</name>
    <name type="common">Klebsiella planticola</name>
    <dbReference type="NCBI Taxonomy" id="575"/>
    <lineage>
        <taxon>Bacteria</taxon>
        <taxon>Pseudomonadati</taxon>
        <taxon>Pseudomonadota</taxon>
        <taxon>Gammaproteobacteria</taxon>
        <taxon>Enterobacterales</taxon>
        <taxon>Enterobacteriaceae</taxon>
        <taxon>Klebsiella/Raoultella group</taxon>
        <taxon>Raoultella</taxon>
    </lineage>
</organism>